<dbReference type="PANTHER" id="PTHR43861:SF1">
    <property type="entry name" value="TRANS-ACONITATE 2-METHYLTRANSFERASE"/>
    <property type="match status" value="1"/>
</dbReference>
<name>A0A443RXP6_9ACAR</name>
<keyword evidence="3" id="KW-1185">Reference proteome</keyword>
<evidence type="ECO:0000313" key="3">
    <source>
        <dbReference type="Proteomes" id="UP000288716"/>
    </source>
</evidence>
<dbReference type="OrthoDB" id="8300214at2759"/>
<dbReference type="STRING" id="299467.A0A443RXP6"/>
<proteinExistence type="predicted"/>
<protein>
    <recommendedName>
        <fullName evidence="1">Methyltransferase domain-containing protein</fullName>
    </recommendedName>
</protein>
<dbReference type="VEuPathDB" id="VectorBase:LDEU012112"/>
<evidence type="ECO:0000313" key="2">
    <source>
        <dbReference type="EMBL" id="RWS19928.1"/>
    </source>
</evidence>
<gene>
    <name evidence="2" type="ORF">B4U80_12190</name>
</gene>
<organism evidence="2 3">
    <name type="scientific">Leptotrombidium deliense</name>
    <dbReference type="NCBI Taxonomy" id="299467"/>
    <lineage>
        <taxon>Eukaryota</taxon>
        <taxon>Metazoa</taxon>
        <taxon>Ecdysozoa</taxon>
        <taxon>Arthropoda</taxon>
        <taxon>Chelicerata</taxon>
        <taxon>Arachnida</taxon>
        <taxon>Acari</taxon>
        <taxon>Acariformes</taxon>
        <taxon>Trombidiformes</taxon>
        <taxon>Prostigmata</taxon>
        <taxon>Anystina</taxon>
        <taxon>Parasitengona</taxon>
        <taxon>Trombiculoidea</taxon>
        <taxon>Trombiculidae</taxon>
        <taxon>Leptotrombidium</taxon>
    </lineage>
</organism>
<accession>A0A443RXP6</accession>
<dbReference type="CDD" id="cd02440">
    <property type="entry name" value="AdoMet_MTases"/>
    <property type="match status" value="1"/>
</dbReference>
<dbReference type="Proteomes" id="UP000288716">
    <property type="component" value="Unassembled WGS sequence"/>
</dbReference>
<dbReference type="InterPro" id="IPR025714">
    <property type="entry name" value="Methyltranfer_dom"/>
</dbReference>
<sequence length="290" mass="34002">MNPDPKAYNDNNDAQRKGAENLFAIITKDLGTFPKFETVIDIGCGSGNVTLDFLQIAKCNQLIAFDKNETMVNFARENNKSNEINYEVADISEDFEKLKSDINLTNEADLVFSVYCLHWVEDKAKVFNNISQLLKPGGKCYLLFLYGSDLFTYQDQFIQGSKWSKYFPNYNEMIYSVAPFYKHLHSNVEDIKNNWKKTLETLGFTDCRIIIDDEKYFFKEFSVFMGAIESVCHLNHFVPIPEREEFLKDNFEFLRVNYNTNYECDKDEYELRYQYCIITAEKMKTTIKEL</sequence>
<evidence type="ECO:0000259" key="1">
    <source>
        <dbReference type="Pfam" id="PF13847"/>
    </source>
</evidence>
<dbReference type="PANTHER" id="PTHR43861">
    <property type="entry name" value="TRANS-ACONITATE 2-METHYLTRANSFERASE-RELATED"/>
    <property type="match status" value="1"/>
</dbReference>
<reference evidence="2 3" key="1">
    <citation type="journal article" date="2018" name="Gigascience">
        <title>Genomes of trombidid mites reveal novel predicted allergens and laterally-transferred genes associated with secondary metabolism.</title>
        <authorList>
            <person name="Dong X."/>
            <person name="Chaisiri K."/>
            <person name="Xia D."/>
            <person name="Armstrong S.D."/>
            <person name="Fang Y."/>
            <person name="Donnelly M.J."/>
            <person name="Kadowaki T."/>
            <person name="McGarry J.W."/>
            <person name="Darby A.C."/>
            <person name="Makepeace B.L."/>
        </authorList>
    </citation>
    <scope>NUCLEOTIDE SEQUENCE [LARGE SCALE GENOMIC DNA]</scope>
    <source>
        <strain evidence="2">UoL-UT</strain>
    </source>
</reference>
<dbReference type="Pfam" id="PF13847">
    <property type="entry name" value="Methyltransf_31"/>
    <property type="match status" value="1"/>
</dbReference>
<dbReference type="Gene3D" id="3.40.50.150">
    <property type="entry name" value="Vaccinia Virus protein VP39"/>
    <property type="match status" value="1"/>
</dbReference>
<dbReference type="AlphaFoldDB" id="A0A443RXP6"/>
<feature type="domain" description="Methyltransferase" evidence="1">
    <location>
        <begin position="37"/>
        <end position="194"/>
    </location>
</feature>
<comment type="caution">
    <text evidence="2">The sequence shown here is derived from an EMBL/GenBank/DDBJ whole genome shotgun (WGS) entry which is preliminary data.</text>
</comment>
<dbReference type="SUPFAM" id="SSF53335">
    <property type="entry name" value="S-adenosyl-L-methionine-dependent methyltransferases"/>
    <property type="match status" value="1"/>
</dbReference>
<dbReference type="EMBL" id="NCKV01021515">
    <property type="protein sequence ID" value="RWS19928.1"/>
    <property type="molecule type" value="Genomic_DNA"/>
</dbReference>
<dbReference type="InterPro" id="IPR029063">
    <property type="entry name" value="SAM-dependent_MTases_sf"/>
</dbReference>